<dbReference type="InterPro" id="IPR023404">
    <property type="entry name" value="rSAM_horseshoe"/>
</dbReference>
<dbReference type="NCBIfam" id="TIGR01574">
    <property type="entry name" value="miaB-methiolase"/>
    <property type="match status" value="1"/>
</dbReference>
<comment type="subcellular location">
    <subcellularLocation>
        <location evidence="13">Cytoplasm</location>
    </subcellularLocation>
</comment>
<dbReference type="SFLD" id="SFLDS00029">
    <property type="entry name" value="Radical_SAM"/>
    <property type="match status" value="1"/>
</dbReference>
<organism evidence="17 18">
    <name type="scientific">Paludibacter jiangxiensis</name>
    <dbReference type="NCBI Taxonomy" id="681398"/>
    <lineage>
        <taxon>Bacteria</taxon>
        <taxon>Pseudomonadati</taxon>
        <taxon>Bacteroidota</taxon>
        <taxon>Bacteroidia</taxon>
        <taxon>Bacteroidales</taxon>
        <taxon>Paludibacteraceae</taxon>
        <taxon>Paludibacter</taxon>
    </lineage>
</organism>
<evidence type="ECO:0000256" key="13">
    <source>
        <dbReference type="HAMAP-Rule" id="MF_01864"/>
    </source>
</evidence>
<dbReference type="GO" id="GO:0035597">
    <property type="term" value="F:tRNA-2-methylthio-N(6)-dimethylallyladenosine(37) synthase activity"/>
    <property type="evidence" value="ECO:0007669"/>
    <property type="project" value="UniProtKB-EC"/>
</dbReference>
<dbReference type="SFLD" id="SFLDF00413">
    <property type="entry name" value="CDK5RAP1"/>
    <property type="match status" value="1"/>
</dbReference>
<dbReference type="PROSITE" id="PS51918">
    <property type="entry name" value="RADICAL_SAM"/>
    <property type="match status" value="1"/>
</dbReference>
<comment type="cofactor">
    <cofactor evidence="13">
        <name>[4Fe-4S] cluster</name>
        <dbReference type="ChEBI" id="CHEBI:49883"/>
    </cofactor>
    <text evidence="13">Binds 2 [4Fe-4S] clusters. One cluster is coordinated with 3 cysteines and an exchangeable S-adenosyl-L-methionine.</text>
</comment>
<evidence type="ECO:0000256" key="6">
    <source>
        <dbReference type="ARBA" id="ARBA00022723"/>
    </source>
</evidence>
<dbReference type="Gene3D" id="3.40.50.12160">
    <property type="entry name" value="Methylthiotransferase, N-terminal domain"/>
    <property type="match status" value="1"/>
</dbReference>
<dbReference type="RefSeq" id="WP_068701556.1">
    <property type="nucleotide sequence ID" value="NZ_BDCR01000001.1"/>
</dbReference>
<evidence type="ECO:0000256" key="7">
    <source>
        <dbReference type="ARBA" id="ARBA00023004"/>
    </source>
</evidence>
<comment type="caution">
    <text evidence="17">The sequence shown here is derived from an EMBL/GenBank/DDBJ whole genome shotgun (WGS) entry which is preliminary data.</text>
</comment>
<dbReference type="InterPro" id="IPR002792">
    <property type="entry name" value="TRAM_dom"/>
</dbReference>
<protein>
    <recommendedName>
        <fullName evidence="10 13">tRNA-2-methylthio-N(6)-dimethylallyladenosine synthase</fullName>
        <ecNumber evidence="9 13">2.8.4.3</ecNumber>
    </recommendedName>
    <alternativeName>
        <fullName evidence="12 13">(Dimethylallyl)adenosine tRNA methylthiotransferase MiaB</fullName>
    </alternativeName>
    <alternativeName>
        <fullName evidence="11 13">tRNA-i(6)A37 methylthiotransferase</fullName>
    </alternativeName>
</protein>
<keyword evidence="13" id="KW-0819">tRNA processing</keyword>
<dbReference type="SFLD" id="SFLDG01082">
    <property type="entry name" value="B12-binding_domain_containing"/>
    <property type="match status" value="1"/>
</dbReference>
<dbReference type="InterPro" id="IPR006463">
    <property type="entry name" value="MiaB_methiolase"/>
</dbReference>
<dbReference type="FunFam" id="3.40.50.12160:FF:000003">
    <property type="entry name" value="CDK5 regulatory subunit-associated protein 1"/>
    <property type="match status" value="1"/>
</dbReference>
<dbReference type="PROSITE" id="PS51449">
    <property type="entry name" value="MTTASE_N"/>
    <property type="match status" value="1"/>
</dbReference>
<dbReference type="HAMAP" id="MF_01864">
    <property type="entry name" value="tRNA_metthiotr_MiaB"/>
    <property type="match status" value="1"/>
</dbReference>
<comment type="catalytic activity">
    <reaction evidence="13">
        <text>N(6)-dimethylallyladenosine(37) in tRNA + (sulfur carrier)-SH + AH2 + 2 S-adenosyl-L-methionine = 2-methylsulfanyl-N(6)-dimethylallyladenosine(37) in tRNA + (sulfur carrier)-H + 5'-deoxyadenosine + L-methionine + A + S-adenosyl-L-homocysteine + 2 H(+)</text>
        <dbReference type="Rhea" id="RHEA:37067"/>
        <dbReference type="Rhea" id="RHEA-COMP:10375"/>
        <dbReference type="Rhea" id="RHEA-COMP:10376"/>
        <dbReference type="Rhea" id="RHEA-COMP:14737"/>
        <dbReference type="Rhea" id="RHEA-COMP:14739"/>
        <dbReference type="ChEBI" id="CHEBI:13193"/>
        <dbReference type="ChEBI" id="CHEBI:15378"/>
        <dbReference type="ChEBI" id="CHEBI:17319"/>
        <dbReference type="ChEBI" id="CHEBI:17499"/>
        <dbReference type="ChEBI" id="CHEBI:29917"/>
        <dbReference type="ChEBI" id="CHEBI:57844"/>
        <dbReference type="ChEBI" id="CHEBI:57856"/>
        <dbReference type="ChEBI" id="CHEBI:59789"/>
        <dbReference type="ChEBI" id="CHEBI:64428"/>
        <dbReference type="ChEBI" id="CHEBI:74415"/>
        <dbReference type="ChEBI" id="CHEBI:74417"/>
        <dbReference type="EC" id="2.8.4.3"/>
    </reaction>
</comment>
<dbReference type="PROSITE" id="PS50926">
    <property type="entry name" value="TRAM"/>
    <property type="match status" value="1"/>
</dbReference>
<dbReference type="CDD" id="cd01335">
    <property type="entry name" value="Radical_SAM"/>
    <property type="match status" value="1"/>
</dbReference>
<comment type="subunit">
    <text evidence="13">Monomer.</text>
</comment>
<sequence length="455" mass="51328">MQNPNNKDNTNHTDSLSLDKKLFIETYGCQMNVADSEVVVSILEMDGYSLTEKITEADAIMVNTCSVRDNAEQKILSRLDYFKSLRKKKPNLIVGIIGCMAERVKEDLINNHNVDVVVGPDAYLDIPNLMGAVEKGEKAINVELSTTETYKDVLPARIGNPISGFISIMRGCNNFCSYCIVPYTRGRERSRDPESILNELRDLQNRGYKEVTLLGQNVNSFRFEKEGNVVDFPALLELVAQEAPEMRIRFSTSHPKDMSDKTLEVIAAHNNLCKYIHLPVQSGSNDVLKRMNRKYTREWYLDRIAAIKRILPEASITTDVFCGFPSETEEDHAQTLSLMKEVGFDSAFMFKYSERPGTYAAKNLPDDISEEVKIERLQQIIDLQNTLSAEANKKSIGKTYEVLIEGYSKRSRDHFFGRTSQNKVAVFPKGGHHIGEFVNVKIVDTSSATLIGELI</sequence>
<dbReference type="InterPro" id="IPR007197">
    <property type="entry name" value="rSAM"/>
</dbReference>
<dbReference type="InterPro" id="IPR038135">
    <property type="entry name" value="Methylthiotransferase_N_sf"/>
</dbReference>
<evidence type="ECO:0000256" key="12">
    <source>
        <dbReference type="ARBA" id="ARBA00081141"/>
    </source>
</evidence>
<dbReference type="AlphaFoldDB" id="A0A170YIY0"/>
<evidence type="ECO:0000256" key="9">
    <source>
        <dbReference type="ARBA" id="ARBA00033765"/>
    </source>
</evidence>
<dbReference type="Gene3D" id="3.80.30.20">
    <property type="entry name" value="tm_1862 like domain"/>
    <property type="match status" value="1"/>
</dbReference>
<comment type="function">
    <text evidence="1 13">Catalyzes the methylthiolation of N6-(dimethylallyl)adenosine (i(6)A), leading to the formation of 2-methylthio-N6-(dimethylallyl)adenosine (ms(2)i(6)A) at position 37 in tRNAs that read codons beginning with uridine.</text>
</comment>
<dbReference type="EC" id="2.8.4.3" evidence="9 13"/>
<dbReference type="InterPro" id="IPR012340">
    <property type="entry name" value="NA-bd_OB-fold"/>
</dbReference>
<evidence type="ECO:0000256" key="10">
    <source>
        <dbReference type="ARBA" id="ARBA00068570"/>
    </source>
</evidence>
<evidence type="ECO:0000256" key="3">
    <source>
        <dbReference type="ARBA" id="ARBA00022490"/>
    </source>
</evidence>
<evidence type="ECO:0000256" key="5">
    <source>
        <dbReference type="ARBA" id="ARBA00022691"/>
    </source>
</evidence>
<dbReference type="GO" id="GO:0051539">
    <property type="term" value="F:4 iron, 4 sulfur cluster binding"/>
    <property type="evidence" value="ECO:0007669"/>
    <property type="project" value="UniProtKB-UniRule"/>
</dbReference>
<dbReference type="EMBL" id="BDCR01000001">
    <property type="protein sequence ID" value="GAT61843.1"/>
    <property type="molecule type" value="Genomic_DNA"/>
</dbReference>
<evidence type="ECO:0000256" key="11">
    <source>
        <dbReference type="ARBA" id="ARBA00080698"/>
    </source>
</evidence>
<keyword evidence="6 13" id="KW-0479">Metal-binding</keyword>
<feature type="binding site" evidence="13">
    <location>
        <position position="29"/>
    </location>
    <ligand>
        <name>[4Fe-4S] cluster</name>
        <dbReference type="ChEBI" id="CHEBI:49883"/>
        <label>1</label>
    </ligand>
</feature>
<proteinExistence type="inferred from homology"/>
<dbReference type="PANTHER" id="PTHR43020">
    <property type="entry name" value="CDK5 REGULATORY SUBUNIT-ASSOCIATED PROTEIN 1"/>
    <property type="match status" value="1"/>
</dbReference>
<evidence type="ECO:0000313" key="17">
    <source>
        <dbReference type="EMBL" id="GAT61843.1"/>
    </source>
</evidence>
<dbReference type="Pfam" id="PF04055">
    <property type="entry name" value="Radical_SAM"/>
    <property type="match status" value="1"/>
</dbReference>
<dbReference type="PANTHER" id="PTHR43020:SF2">
    <property type="entry name" value="MITOCHONDRIAL TRNA METHYLTHIOTRANSFERASE CDK5RAP1"/>
    <property type="match status" value="1"/>
</dbReference>
<evidence type="ECO:0000256" key="4">
    <source>
        <dbReference type="ARBA" id="ARBA00022679"/>
    </source>
</evidence>
<dbReference type="InterPro" id="IPR005839">
    <property type="entry name" value="Methylthiotransferase"/>
</dbReference>
<keyword evidence="2 13" id="KW-0004">4Fe-4S</keyword>
<dbReference type="InterPro" id="IPR013848">
    <property type="entry name" value="Methylthiotransferase_N"/>
</dbReference>
<feature type="binding site" evidence="13">
    <location>
        <position position="179"/>
    </location>
    <ligand>
        <name>[4Fe-4S] cluster</name>
        <dbReference type="ChEBI" id="CHEBI:49883"/>
        <label>2</label>
        <note>4Fe-4S-S-AdoMet</note>
    </ligand>
</feature>
<evidence type="ECO:0000256" key="2">
    <source>
        <dbReference type="ARBA" id="ARBA00022485"/>
    </source>
</evidence>
<evidence type="ECO:0000313" key="18">
    <source>
        <dbReference type="Proteomes" id="UP000076586"/>
    </source>
</evidence>
<keyword evidence="7 13" id="KW-0408">Iron</keyword>
<evidence type="ECO:0000259" key="14">
    <source>
        <dbReference type="PROSITE" id="PS50926"/>
    </source>
</evidence>
<evidence type="ECO:0000259" key="16">
    <source>
        <dbReference type="PROSITE" id="PS51918"/>
    </source>
</evidence>
<evidence type="ECO:0000259" key="15">
    <source>
        <dbReference type="PROSITE" id="PS51449"/>
    </source>
</evidence>
<dbReference type="STRING" id="681398.PJIAN_1429"/>
<dbReference type="FunFam" id="3.80.30.20:FF:000001">
    <property type="entry name" value="tRNA-2-methylthio-N(6)-dimethylallyladenosine synthase 2"/>
    <property type="match status" value="1"/>
</dbReference>
<evidence type="ECO:0000256" key="1">
    <source>
        <dbReference type="ARBA" id="ARBA00003234"/>
    </source>
</evidence>
<dbReference type="Pfam" id="PF01938">
    <property type="entry name" value="TRAM"/>
    <property type="match status" value="1"/>
</dbReference>
<dbReference type="Pfam" id="PF00919">
    <property type="entry name" value="UPF0004"/>
    <property type="match status" value="1"/>
</dbReference>
<keyword evidence="5 13" id="KW-0949">S-adenosyl-L-methionine</keyword>
<dbReference type="OrthoDB" id="9805215at2"/>
<comment type="similarity">
    <text evidence="13">Belongs to the methylthiotransferase family. MiaB subfamily.</text>
</comment>
<dbReference type="InterPro" id="IPR058240">
    <property type="entry name" value="rSAM_sf"/>
</dbReference>
<name>A0A170YIY0_9BACT</name>
<keyword evidence="8 13" id="KW-0411">Iron-sulfur</keyword>
<feature type="binding site" evidence="13">
    <location>
        <position position="176"/>
    </location>
    <ligand>
        <name>[4Fe-4S] cluster</name>
        <dbReference type="ChEBI" id="CHEBI:49883"/>
        <label>2</label>
        <note>4Fe-4S-S-AdoMet</note>
    </ligand>
</feature>
<feature type="binding site" evidence="13">
    <location>
        <position position="65"/>
    </location>
    <ligand>
        <name>[4Fe-4S] cluster</name>
        <dbReference type="ChEBI" id="CHEBI:49883"/>
        <label>1</label>
    </ligand>
</feature>
<dbReference type="SMART" id="SM00729">
    <property type="entry name" value="Elp3"/>
    <property type="match status" value="1"/>
</dbReference>
<dbReference type="Gene3D" id="2.40.50.140">
    <property type="entry name" value="Nucleic acid-binding proteins"/>
    <property type="match status" value="1"/>
</dbReference>
<dbReference type="GO" id="GO:0046872">
    <property type="term" value="F:metal ion binding"/>
    <property type="evidence" value="ECO:0007669"/>
    <property type="project" value="UniProtKB-KW"/>
</dbReference>
<dbReference type="NCBIfam" id="TIGR00089">
    <property type="entry name" value="MiaB/RimO family radical SAM methylthiotransferase"/>
    <property type="match status" value="1"/>
</dbReference>
<feature type="binding site" evidence="13">
    <location>
        <position position="172"/>
    </location>
    <ligand>
        <name>[4Fe-4S] cluster</name>
        <dbReference type="ChEBI" id="CHEBI:49883"/>
        <label>2</label>
        <note>4Fe-4S-S-AdoMet</note>
    </ligand>
</feature>
<dbReference type="PROSITE" id="PS01278">
    <property type="entry name" value="MTTASE_RADICAL"/>
    <property type="match status" value="1"/>
</dbReference>
<gene>
    <name evidence="13" type="primary">miaB</name>
    <name evidence="17" type="ORF">PJIAN_1429</name>
</gene>
<keyword evidence="3 13" id="KW-0963">Cytoplasm</keyword>
<keyword evidence="18" id="KW-1185">Reference proteome</keyword>
<dbReference type="SFLD" id="SFLDG01061">
    <property type="entry name" value="methylthiotransferase"/>
    <property type="match status" value="1"/>
</dbReference>
<accession>A0A170YIY0</accession>
<feature type="domain" description="Radical SAM core" evidence="16">
    <location>
        <begin position="158"/>
        <end position="390"/>
    </location>
</feature>
<dbReference type="GO" id="GO:0005829">
    <property type="term" value="C:cytosol"/>
    <property type="evidence" value="ECO:0007669"/>
    <property type="project" value="TreeGrafter"/>
</dbReference>
<feature type="domain" description="MTTase N-terminal" evidence="15">
    <location>
        <begin position="20"/>
        <end position="135"/>
    </location>
</feature>
<dbReference type="Proteomes" id="UP000076586">
    <property type="component" value="Unassembled WGS sequence"/>
</dbReference>
<feature type="domain" description="TRAM" evidence="14">
    <location>
        <begin position="393"/>
        <end position="455"/>
    </location>
</feature>
<reference evidence="18" key="2">
    <citation type="journal article" date="2017" name="Genome Announc.">
        <title>Draft genome sequence of Paludibacter jiangxiensis NM7(T), a propionate-producing fermentative bacterium.</title>
        <authorList>
            <person name="Qiu Y.-L."/>
            <person name="Tourlousse D.M."/>
            <person name="Matsuura N."/>
            <person name="Ohashi A."/>
            <person name="Sekiguchi Y."/>
        </authorList>
    </citation>
    <scope>NUCLEOTIDE SEQUENCE [LARGE SCALE GENOMIC DNA]</scope>
    <source>
        <strain evidence="18">NM7</strain>
    </source>
</reference>
<reference evidence="18" key="1">
    <citation type="submission" date="2016-04" db="EMBL/GenBank/DDBJ databases">
        <title>Draft genome sequence of Paludibacter jiangxiensis strain NM7.</title>
        <authorList>
            <person name="Qiu Y."/>
            <person name="Matsuura N."/>
            <person name="Ohashi A."/>
            <person name="Tourlousse M.D."/>
            <person name="Sekiguchi Y."/>
        </authorList>
    </citation>
    <scope>NUCLEOTIDE SEQUENCE [LARGE SCALE GENOMIC DNA]</scope>
    <source>
        <strain evidence="18">NM7</strain>
    </source>
</reference>
<dbReference type="SFLD" id="SFLDF00273">
    <property type="entry name" value="(dimethylallyl)adenosine_tRNA"/>
    <property type="match status" value="1"/>
</dbReference>
<evidence type="ECO:0000256" key="8">
    <source>
        <dbReference type="ARBA" id="ARBA00023014"/>
    </source>
</evidence>
<dbReference type="InterPro" id="IPR020612">
    <property type="entry name" value="Methylthiotransferase_CS"/>
</dbReference>
<keyword evidence="4 13" id="KW-0808">Transferase</keyword>
<feature type="binding site" evidence="13">
    <location>
        <position position="99"/>
    </location>
    <ligand>
        <name>[4Fe-4S] cluster</name>
        <dbReference type="ChEBI" id="CHEBI:49883"/>
        <label>1</label>
    </ligand>
</feature>
<dbReference type="InterPro" id="IPR006638">
    <property type="entry name" value="Elp3/MiaA/NifB-like_rSAM"/>
</dbReference>
<dbReference type="SUPFAM" id="SSF102114">
    <property type="entry name" value="Radical SAM enzymes"/>
    <property type="match status" value="1"/>
</dbReference>